<evidence type="ECO:0000256" key="4">
    <source>
        <dbReference type="ARBA" id="ARBA00022741"/>
    </source>
</evidence>
<gene>
    <name evidence="11" type="ORF">POCTA_138.1.T0730088</name>
</gene>
<organism evidence="11 12">
    <name type="scientific">Paramecium octaurelia</name>
    <dbReference type="NCBI Taxonomy" id="43137"/>
    <lineage>
        <taxon>Eukaryota</taxon>
        <taxon>Sar</taxon>
        <taxon>Alveolata</taxon>
        <taxon>Ciliophora</taxon>
        <taxon>Intramacronucleata</taxon>
        <taxon>Oligohymenophorea</taxon>
        <taxon>Peniculida</taxon>
        <taxon>Parameciidae</taxon>
        <taxon>Paramecium</taxon>
    </lineage>
</organism>
<evidence type="ECO:0000259" key="10">
    <source>
        <dbReference type="PROSITE" id="PS50222"/>
    </source>
</evidence>
<evidence type="ECO:0000256" key="7">
    <source>
        <dbReference type="ARBA" id="ARBA00024334"/>
    </source>
</evidence>
<feature type="region of interest" description="Disordered" evidence="8">
    <location>
        <begin position="1"/>
        <end position="22"/>
    </location>
</feature>
<dbReference type="OMA" id="MNIKVIQ"/>
<feature type="domain" description="Protein kinase" evidence="9">
    <location>
        <begin position="107"/>
        <end position="355"/>
    </location>
</feature>
<evidence type="ECO:0000256" key="2">
    <source>
        <dbReference type="ARBA" id="ARBA00022527"/>
    </source>
</evidence>
<dbReference type="GO" id="GO:0004674">
    <property type="term" value="F:protein serine/threonine kinase activity"/>
    <property type="evidence" value="ECO:0007669"/>
    <property type="project" value="UniProtKB-KW"/>
</dbReference>
<dbReference type="OrthoDB" id="26525at2759"/>
<evidence type="ECO:0000256" key="6">
    <source>
        <dbReference type="ARBA" id="ARBA00022840"/>
    </source>
</evidence>
<evidence type="ECO:0000313" key="12">
    <source>
        <dbReference type="Proteomes" id="UP000683925"/>
    </source>
</evidence>
<dbReference type="EMBL" id="CAJJDP010000072">
    <property type="protein sequence ID" value="CAD8179580.1"/>
    <property type="molecule type" value="Genomic_DNA"/>
</dbReference>
<comment type="caution">
    <text evidence="11">The sequence shown here is derived from an EMBL/GenBank/DDBJ whole genome shotgun (WGS) entry which is preliminary data.</text>
</comment>
<dbReference type="PANTHER" id="PTHR24349">
    <property type="entry name" value="SERINE/THREONINE-PROTEIN KINASE"/>
    <property type="match status" value="1"/>
</dbReference>
<proteinExistence type="inferred from homology"/>
<sequence length="538" mass="62980">MGVCSSSKKCESTSGSKNNFNPALTNTVDVQQTLRETIPIISEQRINQNQTASRKLKKAGTLSYFEYKPDKPSTVQKQRSNRKIVQKAPQLKIKVTDSIASKDYSVYKGNVKIADKSTVRVLQHNSDGQVVIMEQLPYDQDGKDYIEWLQKTNLEFYHIGKIHEIFIFGKQFQIISEFCTGGPLSQLLHSKLSEQVVSNIMDQIFEIINFLHSNKLVHNKLTIDSFSFYYDLQNYLIKLTDIRSLHKPLREPQLQIIQYASPEALSTHFHHPHKSSDIWSLGIIAYQLMTRNFIYERDQDLTTIQEVKSAILRWTSNKIIKDEVSQCFEDLIQKMLHSDKNQRSKIEECQKHEFIVKHQNKNLNCYFKNQFTEEFNSKLQRWLMIYLINHYEHSHHNVAHRIFDLLDQDKDGKLNAAELQEFERKLKQAQGQDMNIKVIQNLIAKEVELGLEDFIVMISNKSLYITHHNIHHSFKKLANKSQEITVKSLSKILNISEEDMAEEFKNHQLYYETDCIPLEFAQYETIMNQILVVQNEFQ</sequence>
<name>A0A8S1VQT1_PAROT</name>
<dbReference type="PROSITE" id="PS00018">
    <property type="entry name" value="EF_HAND_1"/>
    <property type="match status" value="1"/>
</dbReference>
<evidence type="ECO:0000256" key="1">
    <source>
        <dbReference type="ARBA" id="ARBA00001946"/>
    </source>
</evidence>
<dbReference type="PROSITE" id="PS50222">
    <property type="entry name" value="EF_HAND_2"/>
    <property type="match status" value="1"/>
</dbReference>
<dbReference type="AlphaFoldDB" id="A0A8S1VQT1"/>
<evidence type="ECO:0000256" key="8">
    <source>
        <dbReference type="SAM" id="MobiDB-lite"/>
    </source>
</evidence>
<evidence type="ECO:0008006" key="13">
    <source>
        <dbReference type="Google" id="ProtNLM"/>
    </source>
</evidence>
<protein>
    <recommendedName>
        <fullName evidence="13">Calcium-dependent protein kinase</fullName>
    </recommendedName>
</protein>
<accession>A0A8S1VQT1</accession>
<dbReference type="GO" id="GO:0005524">
    <property type="term" value="F:ATP binding"/>
    <property type="evidence" value="ECO:0007669"/>
    <property type="project" value="UniProtKB-KW"/>
</dbReference>
<dbReference type="SMART" id="SM00220">
    <property type="entry name" value="S_TKc"/>
    <property type="match status" value="1"/>
</dbReference>
<keyword evidence="4" id="KW-0547">Nucleotide-binding</keyword>
<keyword evidence="5" id="KW-0418">Kinase</keyword>
<dbReference type="InterPro" id="IPR018247">
    <property type="entry name" value="EF_Hand_1_Ca_BS"/>
</dbReference>
<dbReference type="InterPro" id="IPR000719">
    <property type="entry name" value="Prot_kinase_dom"/>
</dbReference>
<dbReference type="InterPro" id="IPR002048">
    <property type="entry name" value="EF_hand_dom"/>
</dbReference>
<evidence type="ECO:0000256" key="3">
    <source>
        <dbReference type="ARBA" id="ARBA00022679"/>
    </source>
</evidence>
<comment type="similarity">
    <text evidence="7">Belongs to the protein kinase superfamily. Ser/Thr protein kinase family. CDPK subfamily.</text>
</comment>
<feature type="domain" description="EF-hand" evidence="10">
    <location>
        <begin position="394"/>
        <end position="429"/>
    </location>
</feature>
<dbReference type="InterPro" id="IPR050205">
    <property type="entry name" value="CDPK_Ser/Thr_kinases"/>
</dbReference>
<dbReference type="GO" id="GO:0005509">
    <property type="term" value="F:calcium ion binding"/>
    <property type="evidence" value="ECO:0007669"/>
    <property type="project" value="InterPro"/>
</dbReference>
<keyword evidence="6" id="KW-0067">ATP-binding</keyword>
<dbReference type="PROSITE" id="PS50011">
    <property type="entry name" value="PROTEIN_KINASE_DOM"/>
    <property type="match status" value="1"/>
</dbReference>
<evidence type="ECO:0000256" key="5">
    <source>
        <dbReference type="ARBA" id="ARBA00022777"/>
    </source>
</evidence>
<evidence type="ECO:0000259" key="9">
    <source>
        <dbReference type="PROSITE" id="PS50011"/>
    </source>
</evidence>
<evidence type="ECO:0000313" key="11">
    <source>
        <dbReference type="EMBL" id="CAD8179580.1"/>
    </source>
</evidence>
<keyword evidence="2" id="KW-0723">Serine/threonine-protein kinase</keyword>
<dbReference type="Pfam" id="PF00069">
    <property type="entry name" value="Pkinase"/>
    <property type="match status" value="1"/>
</dbReference>
<keyword evidence="12" id="KW-1185">Reference proteome</keyword>
<reference evidence="11" key="1">
    <citation type="submission" date="2021-01" db="EMBL/GenBank/DDBJ databases">
        <authorList>
            <consortium name="Genoscope - CEA"/>
            <person name="William W."/>
        </authorList>
    </citation>
    <scope>NUCLEOTIDE SEQUENCE</scope>
</reference>
<dbReference type="Proteomes" id="UP000683925">
    <property type="component" value="Unassembled WGS sequence"/>
</dbReference>
<comment type="cofactor">
    <cofactor evidence="1">
        <name>Mg(2+)</name>
        <dbReference type="ChEBI" id="CHEBI:18420"/>
    </cofactor>
</comment>
<keyword evidence="3" id="KW-0808">Transferase</keyword>